<gene>
    <name evidence="1" type="ORF">LCGC14_0365310</name>
</gene>
<proteinExistence type="predicted"/>
<evidence type="ECO:0000313" key="1">
    <source>
        <dbReference type="EMBL" id="KKN76880.1"/>
    </source>
</evidence>
<organism evidence="1">
    <name type="scientific">marine sediment metagenome</name>
    <dbReference type="NCBI Taxonomy" id="412755"/>
    <lineage>
        <taxon>unclassified sequences</taxon>
        <taxon>metagenomes</taxon>
        <taxon>ecological metagenomes</taxon>
    </lineage>
</organism>
<reference evidence="1" key="1">
    <citation type="journal article" date="2015" name="Nature">
        <title>Complex archaea that bridge the gap between prokaryotes and eukaryotes.</title>
        <authorList>
            <person name="Spang A."/>
            <person name="Saw J.H."/>
            <person name="Jorgensen S.L."/>
            <person name="Zaremba-Niedzwiedzka K."/>
            <person name="Martijn J."/>
            <person name="Lind A.E."/>
            <person name="van Eijk R."/>
            <person name="Schleper C."/>
            <person name="Guy L."/>
            <person name="Ettema T.J."/>
        </authorList>
    </citation>
    <scope>NUCLEOTIDE SEQUENCE</scope>
</reference>
<sequence length="33" mass="4120">MLIEHDLIILKDRRCRNDKFMGGRMAQQKYPRW</sequence>
<name>A0A0F9T6N9_9ZZZZ</name>
<protein>
    <submittedName>
        <fullName evidence="1">Uncharacterized protein</fullName>
    </submittedName>
</protein>
<dbReference type="AlphaFoldDB" id="A0A0F9T6N9"/>
<dbReference type="EMBL" id="LAZR01000287">
    <property type="protein sequence ID" value="KKN76880.1"/>
    <property type="molecule type" value="Genomic_DNA"/>
</dbReference>
<comment type="caution">
    <text evidence="1">The sequence shown here is derived from an EMBL/GenBank/DDBJ whole genome shotgun (WGS) entry which is preliminary data.</text>
</comment>
<accession>A0A0F9T6N9</accession>